<dbReference type="GO" id="GO:0005886">
    <property type="term" value="C:plasma membrane"/>
    <property type="evidence" value="ECO:0007669"/>
    <property type="project" value="TreeGrafter"/>
</dbReference>
<evidence type="ECO:0000313" key="5">
    <source>
        <dbReference type="EMBL" id="OGY57334.1"/>
    </source>
</evidence>
<evidence type="ECO:0000256" key="3">
    <source>
        <dbReference type="ARBA" id="ARBA00022840"/>
    </source>
</evidence>
<dbReference type="SUPFAM" id="SSF52540">
    <property type="entry name" value="P-loop containing nucleoside triphosphate hydrolases"/>
    <property type="match status" value="1"/>
</dbReference>
<dbReference type="PANTHER" id="PTHR30258">
    <property type="entry name" value="TYPE II SECRETION SYSTEM PROTEIN GSPE-RELATED"/>
    <property type="match status" value="1"/>
</dbReference>
<dbReference type="AlphaFoldDB" id="A0A1G1YYG7"/>
<evidence type="ECO:0000259" key="4">
    <source>
        <dbReference type="PROSITE" id="PS00662"/>
    </source>
</evidence>
<dbReference type="InterPro" id="IPR001482">
    <property type="entry name" value="T2SS/T4SS_dom"/>
</dbReference>
<dbReference type="InterPro" id="IPR027417">
    <property type="entry name" value="P-loop_NTPase"/>
</dbReference>
<feature type="domain" description="Bacterial type II secretion system protein E" evidence="4">
    <location>
        <begin position="231"/>
        <end position="245"/>
    </location>
</feature>
<dbReference type="PROSITE" id="PS00662">
    <property type="entry name" value="T2SP_E"/>
    <property type="match status" value="1"/>
</dbReference>
<evidence type="ECO:0000256" key="2">
    <source>
        <dbReference type="ARBA" id="ARBA00022741"/>
    </source>
</evidence>
<gene>
    <name evidence="5" type="ORF">A3D47_01490</name>
</gene>
<organism evidence="5 6">
    <name type="scientific">Candidatus Colwellbacteria bacterium RIFCSPHIGHO2_02_FULL_43_15</name>
    <dbReference type="NCBI Taxonomy" id="1797686"/>
    <lineage>
        <taxon>Bacteria</taxon>
        <taxon>Candidatus Colwelliibacteriota</taxon>
    </lineage>
</organism>
<evidence type="ECO:0000256" key="1">
    <source>
        <dbReference type="ARBA" id="ARBA00006611"/>
    </source>
</evidence>
<dbReference type="PANTHER" id="PTHR30258:SF1">
    <property type="entry name" value="PROTEIN TRANSPORT PROTEIN HOFB HOMOLOG"/>
    <property type="match status" value="1"/>
</dbReference>
<dbReference type="InterPro" id="IPR003593">
    <property type="entry name" value="AAA+_ATPase"/>
</dbReference>
<dbReference type="GO" id="GO:0005524">
    <property type="term" value="F:ATP binding"/>
    <property type="evidence" value="ECO:0007669"/>
    <property type="project" value="UniProtKB-KW"/>
</dbReference>
<dbReference type="Gene3D" id="3.30.450.90">
    <property type="match status" value="1"/>
</dbReference>
<protein>
    <recommendedName>
        <fullName evidence="4">Bacterial type II secretion system protein E domain-containing protein</fullName>
    </recommendedName>
</protein>
<dbReference type="SMART" id="SM00382">
    <property type="entry name" value="AAA"/>
    <property type="match status" value="1"/>
</dbReference>
<dbReference type="Gene3D" id="3.40.50.300">
    <property type="entry name" value="P-loop containing nucleotide triphosphate hydrolases"/>
    <property type="match status" value="1"/>
</dbReference>
<comment type="similarity">
    <text evidence="1">Belongs to the GSP E family.</text>
</comment>
<reference evidence="5 6" key="1">
    <citation type="journal article" date="2016" name="Nat. Commun.">
        <title>Thousands of microbial genomes shed light on interconnected biogeochemical processes in an aquifer system.</title>
        <authorList>
            <person name="Anantharaman K."/>
            <person name="Brown C.T."/>
            <person name="Hug L.A."/>
            <person name="Sharon I."/>
            <person name="Castelle C.J."/>
            <person name="Probst A.J."/>
            <person name="Thomas B.C."/>
            <person name="Singh A."/>
            <person name="Wilkins M.J."/>
            <person name="Karaoz U."/>
            <person name="Brodie E.L."/>
            <person name="Williams K.H."/>
            <person name="Hubbard S.S."/>
            <person name="Banfield J.F."/>
        </authorList>
    </citation>
    <scope>NUCLEOTIDE SEQUENCE [LARGE SCALE GENOMIC DNA]</scope>
</reference>
<name>A0A1G1YYG7_9BACT</name>
<comment type="caution">
    <text evidence="5">The sequence shown here is derived from an EMBL/GenBank/DDBJ whole genome shotgun (WGS) entry which is preliminary data.</text>
</comment>
<dbReference type="Proteomes" id="UP000178651">
    <property type="component" value="Unassembled WGS sequence"/>
</dbReference>
<dbReference type="GO" id="GO:0016887">
    <property type="term" value="F:ATP hydrolysis activity"/>
    <property type="evidence" value="ECO:0007669"/>
    <property type="project" value="TreeGrafter"/>
</dbReference>
<dbReference type="CDD" id="cd01129">
    <property type="entry name" value="PulE-GspE-like"/>
    <property type="match status" value="1"/>
</dbReference>
<accession>A0A1G1YYG7</accession>
<sequence length="427" mass="46892">MGGTEAFKKIGFEELTPKLKEIEDRTGGSSTSDLLDFILGSAIGLGISDIHFETEKEDTLLRFRLDGILYDVYKLQKKTYSSVLNRLKLLSGLKINVADAAQDGRFSTKFGETYIEIRTSVIPSEYGETVVMRVLDPKTISLNLPDLGLRPDDQELINFELKKPNGTILVTGPTGSGKTTTLYAFLKAVRSPEVKTITIEDPIEYHLDGVSQTQVDPLSGYTFAAGLRSILRQDPDIILVGEIRDLETAEIGMHAALTGHLVFSTLHTNDAIGAIPRLIDLGAKASIIGPALNLIIAQRLIRKLCEFCKIETTASGEVLSKLKNFVSGLPDKTKKLYDGKPIKLFEAKGCEKCRGGFKGRLGVYEFLKCDDELESLITSEATEESIRRVAKKQGMVEMQGDGVLKVIAGVTTFQEVERVTGPIEWLS</sequence>
<evidence type="ECO:0000313" key="6">
    <source>
        <dbReference type="Proteomes" id="UP000178651"/>
    </source>
</evidence>
<dbReference type="Pfam" id="PF00437">
    <property type="entry name" value="T2SSE"/>
    <property type="match status" value="1"/>
</dbReference>
<proteinExistence type="inferred from homology"/>
<keyword evidence="2" id="KW-0547">Nucleotide-binding</keyword>
<keyword evidence="3" id="KW-0067">ATP-binding</keyword>
<dbReference type="EMBL" id="MHIU01000037">
    <property type="protein sequence ID" value="OGY57334.1"/>
    <property type="molecule type" value="Genomic_DNA"/>
</dbReference>